<evidence type="ECO:0000313" key="12">
    <source>
        <dbReference type="EMBL" id="OAY41357.1"/>
    </source>
</evidence>
<gene>
    <name evidence="12" type="ORF">MANES_09G095200v8</name>
</gene>
<name>A0A2C9V9D7_MANES</name>
<evidence type="ECO:0000256" key="2">
    <source>
        <dbReference type="ARBA" id="ARBA00022723"/>
    </source>
</evidence>
<dbReference type="InterPro" id="IPR013087">
    <property type="entry name" value="Znf_C2H2_type"/>
</dbReference>
<dbReference type="InterPro" id="IPR052426">
    <property type="entry name" value="Plant_dev_regulator"/>
</dbReference>
<feature type="domain" description="C2H2-type" evidence="11">
    <location>
        <begin position="31"/>
        <end position="58"/>
    </location>
</feature>
<evidence type="ECO:0000256" key="1">
    <source>
        <dbReference type="ARBA" id="ARBA00004123"/>
    </source>
</evidence>
<organism evidence="12 13">
    <name type="scientific">Manihot esculenta</name>
    <name type="common">Cassava</name>
    <name type="synonym">Jatropha manihot</name>
    <dbReference type="NCBI Taxonomy" id="3983"/>
    <lineage>
        <taxon>Eukaryota</taxon>
        <taxon>Viridiplantae</taxon>
        <taxon>Streptophyta</taxon>
        <taxon>Embryophyta</taxon>
        <taxon>Tracheophyta</taxon>
        <taxon>Spermatophyta</taxon>
        <taxon>Magnoliopsida</taxon>
        <taxon>eudicotyledons</taxon>
        <taxon>Gunneridae</taxon>
        <taxon>Pentapetalae</taxon>
        <taxon>rosids</taxon>
        <taxon>fabids</taxon>
        <taxon>Malpighiales</taxon>
        <taxon>Euphorbiaceae</taxon>
        <taxon>Crotonoideae</taxon>
        <taxon>Manihoteae</taxon>
        <taxon>Manihot</taxon>
    </lineage>
</organism>
<evidence type="ECO:0000256" key="4">
    <source>
        <dbReference type="ARBA" id="ARBA00022771"/>
    </source>
</evidence>
<dbReference type="GO" id="GO:0005634">
    <property type="term" value="C:nucleus"/>
    <property type="evidence" value="ECO:0007669"/>
    <property type="project" value="UniProtKB-SubCell"/>
</dbReference>
<dbReference type="PANTHER" id="PTHR45801:SF111">
    <property type="entry name" value="C2H2 AND C2HC ZINC FINGERS SUPERFAMILY PROTEIN"/>
    <property type="match status" value="1"/>
</dbReference>
<evidence type="ECO:0000259" key="11">
    <source>
        <dbReference type="PROSITE" id="PS50157"/>
    </source>
</evidence>
<accession>A0A2C9V9D7</accession>
<reference evidence="13" key="1">
    <citation type="journal article" date="2016" name="Nat. Biotechnol.">
        <title>Sequencing wild and cultivated cassava and related species reveals extensive interspecific hybridization and genetic diversity.</title>
        <authorList>
            <person name="Bredeson J.V."/>
            <person name="Lyons J.B."/>
            <person name="Prochnik S.E."/>
            <person name="Wu G.A."/>
            <person name="Ha C.M."/>
            <person name="Edsinger-Gonzales E."/>
            <person name="Grimwood J."/>
            <person name="Schmutz J."/>
            <person name="Rabbi I.Y."/>
            <person name="Egesi C."/>
            <person name="Nauluvula P."/>
            <person name="Lebot V."/>
            <person name="Ndunguru J."/>
            <person name="Mkamilo G."/>
            <person name="Bart R.S."/>
            <person name="Setter T.L."/>
            <person name="Gleadow R.M."/>
            <person name="Kulakow P."/>
            <person name="Ferguson M.E."/>
            <person name="Rounsley S."/>
            <person name="Rokhsar D.S."/>
        </authorList>
    </citation>
    <scope>NUCLEOTIDE SEQUENCE [LARGE SCALE GENOMIC DNA]</scope>
    <source>
        <strain evidence="13">cv. AM560-2</strain>
    </source>
</reference>
<dbReference type="OrthoDB" id="780709at2759"/>
<evidence type="ECO:0000256" key="3">
    <source>
        <dbReference type="ARBA" id="ARBA00022737"/>
    </source>
</evidence>
<feature type="region of interest" description="Disordered" evidence="10">
    <location>
        <begin position="72"/>
        <end position="101"/>
    </location>
</feature>
<dbReference type="Gene3D" id="3.30.160.60">
    <property type="entry name" value="Classic Zinc Finger"/>
    <property type="match status" value="1"/>
</dbReference>
<keyword evidence="6" id="KW-0805">Transcription regulation</keyword>
<keyword evidence="3" id="KW-0677">Repeat</keyword>
<dbReference type="Gramene" id="Manes.09G095200.1.v8.1">
    <property type="protein sequence ID" value="Manes.09G095200.1.v8.1.CDS.1"/>
    <property type="gene ID" value="Manes.09G095200.v8.1"/>
</dbReference>
<dbReference type="InterPro" id="IPR036236">
    <property type="entry name" value="Znf_C2H2_sf"/>
</dbReference>
<dbReference type="OMA" id="YICAFCK"/>
<dbReference type="SUPFAM" id="SSF57667">
    <property type="entry name" value="beta-beta-alpha zinc fingers"/>
    <property type="match status" value="1"/>
</dbReference>
<protein>
    <recommendedName>
        <fullName evidence="11">C2H2-type domain-containing protein</fullName>
    </recommendedName>
</protein>
<dbReference type="PROSITE" id="PS50157">
    <property type="entry name" value="ZINC_FINGER_C2H2_2"/>
    <property type="match status" value="1"/>
</dbReference>
<evidence type="ECO:0000313" key="13">
    <source>
        <dbReference type="Proteomes" id="UP000091857"/>
    </source>
</evidence>
<keyword evidence="8" id="KW-0539">Nucleus</keyword>
<evidence type="ECO:0000256" key="9">
    <source>
        <dbReference type="PROSITE-ProRule" id="PRU00042"/>
    </source>
</evidence>
<keyword evidence="13" id="KW-1185">Reference proteome</keyword>
<dbReference type="PROSITE" id="PS00028">
    <property type="entry name" value="ZINC_FINGER_C2H2_1"/>
    <property type="match status" value="1"/>
</dbReference>
<keyword evidence="7" id="KW-0804">Transcription</keyword>
<dbReference type="STRING" id="3983.A0A2C9V9D7"/>
<dbReference type="PANTHER" id="PTHR45801">
    <property type="entry name" value="OS07G0101800 PROTEIN"/>
    <property type="match status" value="1"/>
</dbReference>
<evidence type="ECO:0000256" key="10">
    <source>
        <dbReference type="SAM" id="MobiDB-lite"/>
    </source>
</evidence>
<evidence type="ECO:0000256" key="6">
    <source>
        <dbReference type="ARBA" id="ARBA00023015"/>
    </source>
</evidence>
<keyword evidence="2" id="KW-0479">Metal-binding</keyword>
<dbReference type="FunFam" id="3.30.160.60:FF:000110">
    <property type="entry name" value="Zinc finger protein-like"/>
    <property type="match status" value="1"/>
</dbReference>
<dbReference type="SMART" id="SM00355">
    <property type="entry name" value="ZnF_C2H2"/>
    <property type="match status" value="1"/>
</dbReference>
<comment type="subcellular location">
    <subcellularLocation>
        <location evidence="1">Nucleus</location>
    </subcellularLocation>
</comment>
<evidence type="ECO:0000256" key="7">
    <source>
        <dbReference type="ARBA" id="ARBA00023163"/>
    </source>
</evidence>
<sequence>MDGNQAIIRKSTEQMMWRFDDQWGSGIVRSYTCSFCNKCFSNAQALGGHMNIHRKDRAKLREASDENLLSLDISKSMKPADIPHQDSEETNPLASESMEEESNCLPKTPFSAYMDLMNCPDGDEDKKMQLSHRQTTQVELDLELRLGLEPYQASSTMSTREFF</sequence>
<comment type="caution">
    <text evidence="12">The sequence shown here is derived from an EMBL/GenBank/DDBJ whole genome shotgun (WGS) entry which is preliminary data.</text>
</comment>
<evidence type="ECO:0000256" key="5">
    <source>
        <dbReference type="ARBA" id="ARBA00022833"/>
    </source>
</evidence>
<dbReference type="EMBL" id="CM004395">
    <property type="protein sequence ID" value="OAY41357.1"/>
    <property type="molecule type" value="Genomic_DNA"/>
</dbReference>
<keyword evidence="5" id="KW-0862">Zinc</keyword>
<evidence type="ECO:0000256" key="8">
    <source>
        <dbReference type="ARBA" id="ARBA00023242"/>
    </source>
</evidence>
<dbReference type="AlphaFoldDB" id="A0A2C9V9D7"/>
<dbReference type="Proteomes" id="UP000091857">
    <property type="component" value="Chromosome 9"/>
</dbReference>
<keyword evidence="4 9" id="KW-0863">Zinc-finger</keyword>
<dbReference type="GO" id="GO:0008270">
    <property type="term" value="F:zinc ion binding"/>
    <property type="evidence" value="ECO:0007669"/>
    <property type="project" value="UniProtKB-KW"/>
</dbReference>
<proteinExistence type="predicted"/>